<gene>
    <name evidence="1" type="ORF">FA13DRAFT_1731765</name>
</gene>
<dbReference type="EMBL" id="QPFP01000015">
    <property type="protein sequence ID" value="TEB32563.1"/>
    <property type="molecule type" value="Genomic_DNA"/>
</dbReference>
<proteinExistence type="predicted"/>
<keyword evidence="2" id="KW-1185">Reference proteome</keyword>
<evidence type="ECO:0000313" key="2">
    <source>
        <dbReference type="Proteomes" id="UP000298030"/>
    </source>
</evidence>
<dbReference type="OrthoDB" id="3543113at2759"/>
<dbReference type="AlphaFoldDB" id="A0A4Y7TEF6"/>
<sequence length="301" mass="33535">MHRCLHVPEVGRCIASDLDKEDAYHLAITCKDMLNPCLDEVWCEIHSLEPLIACLPEDLWSNAGSQPQGDDQVTILDQGRELLPADLLRYTTHYAPRIRILDLRDFGTGKILSIETLHNLQLLTGCQSGALSPLLKVLMWQDAEYLEDLAGQDYAMWFPTHTSLFMGESVEKLTASLFSDDPAAHKVAFHAGMRRREANLTNLWITGKEVIERCFQSFPFSMLDTLAIHGADMAVLPDLTSLPRLRDLTIRNPQMANPPQPVSPTKTSVVETFKLLQQLRVTASVSVRGDRGASRSFGGAP</sequence>
<organism evidence="1 2">
    <name type="scientific">Coprinellus micaceus</name>
    <name type="common">Glistening ink-cap mushroom</name>
    <name type="synonym">Coprinus micaceus</name>
    <dbReference type="NCBI Taxonomy" id="71717"/>
    <lineage>
        <taxon>Eukaryota</taxon>
        <taxon>Fungi</taxon>
        <taxon>Dikarya</taxon>
        <taxon>Basidiomycota</taxon>
        <taxon>Agaricomycotina</taxon>
        <taxon>Agaricomycetes</taxon>
        <taxon>Agaricomycetidae</taxon>
        <taxon>Agaricales</taxon>
        <taxon>Agaricineae</taxon>
        <taxon>Psathyrellaceae</taxon>
        <taxon>Coprinellus</taxon>
    </lineage>
</organism>
<name>A0A4Y7TEF6_COPMI</name>
<evidence type="ECO:0008006" key="3">
    <source>
        <dbReference type="Google" id="ProtNLM"/>
    </source>
</evidence>
<dbReference type="STRING" id="71717.A0A4Y7TEF6"/>
<comment type="caution">
    <text evidence="1">The sequence shown here is derived from an EMBL/GenBank/DDBJ whole genome shotgun (WGS) entry which is preliminary data.</text>
</comment>
<dbReference type="Proteomes" id="UP000298030">
    <property type="component" value="Unassembled WGS sequence"/>
</dbReference>
<reference evidence="1 2" key="1">
    <citation type="journal article" date="2019" name="Nat. Ecol. Evol.">
        <title>Megaphylogeny resolves global patterns of mushroom evolution.</title>
        <authorList>
            <person name="Varga T."/>
            <person name="Krizsan K."/>
            <person name="Foldi C."/>
            <person name="Dima B."/>
            <person name="Sanchez-Garcia M."/>
            <person name="Sanchez-Ramirez S."/>
            <person name="Szollosi G.J."/>
            <person name="Szarkandi J.G."/>
            <person name="Papp V."/>
            <person name="Albert L."/>
            <person name="Andreopoulos W."/>
            <person name="Angelini C."/>
            <person name="Antonin V."/>
            <person name="Barry K.W."/>
            <person name="Bougher N.L."/>
            <person name="Buchanan P."/>
            <person name="Buyck B."/>
            <person name="Bense V."/>
            <person name="Catcheside P."/>
            <person name="Chovatia M."/>
            <person name="Cooper J."/>
            <person name="Damon W."/>
            <person name="Desjardin D."/>
            <person name="Finy P."/>
            <person name="Geml J."/>
            <person name="Haridas S."/>
            <person name="Hughes K."/>
            <person name="Justo A."/>
            <person name="Karasinski D."/>
            <person name="Kautmanova I."/>
            <person name="Kiss B."/>
            <person name="Kocsube S."/>
            <person name="Kotiranta H."/>
            <person name="LaButti K.M."/>
            <person name="Lechner B.E."/>
            <person name="Liimatainen K."/>
            <person name="Lipzen A."/>
            <person name="Lukacs Z."/>
            <person name="Mihaltcheva S."/>
            <person name="Morgado L.N."/>
            <person name="Niskanen T."/>
            <person name="Noordeloos M.E."/>
            <person name="Ohm R.A."/>
            <person name="Ortiz-Santana B."/>
            <person name="Ovrebo C."/>
            <person name="Racz N."/>
            <person name="Riley R."/>
            <person name="Savchenko A."/>
            <person name="Shiryaev A."/>
            <person name="Soop K."/>
            <person name="Spirin V."/>
            <person name="Szebenyi C."/>
            <person name="Tomsovsky M."/>
            <person name="Tulloss R.E."/>
            <person name="Uehling J."/>
            <person name="Grigoriev I.V."/>
            <person name="Vagvolgyi C."/>
            <person name="Papp T."/>
            <person name="Martin F.M."/>
            <person name="Miettinen O."/>
            <person name="Hibbett D.S."/>
            <person name="Nagy L.G."/>
        </authorList>
    </citation>
    <scope>NUCLEOTIDE SEQUENCE [LARGE SCALE GENOMIC DNA]</scope>
    <source>
        <strain evidence="1 2">FP101781</strain>
    </source>
</reference>
<evidence type="ECO:0000313" key="1">
    <source>
        <dbReference type="EMBL" id="TEB32563.1"/>
    </source>
</evidence>
<accession>A0A4Y7TEF6</accession>
<protein>
    <recommendedName>
        <fullName evidence="3">F-box domain-containing protein</fullName>
    </recommendedName>
</protein>